<evidence type="ECO:0000313" key="3">
    <source>
        <dbReference type="Proteomes" id="UP000339690"/>
    </source>
</evidence>
<reference evidence="2 3" key="1">
    <citation type="submission" date="2019-11" db="EMBL/GenBank/DDBJ databases">
        <title>Gracilibacillus salitolerans sp. nov., a moderate halophile isolated from a saline soil in northwest China.</title>
        <authorList>
            <person name="Gan L."/>
        </authorList>
    </citation>
    <scope>NUCLEOTIDE SEQUENCE [LARGE SCALE GENOMIC DNA]</scope>
    <source>
        <strain evidence="2 3">SCU50</strain>
    </source>
</reference>
<protein>
    <submittedName>
        <fullName evidence="2">DUF1129 family protein</fullName>
    </submittedName>
</protein>
<feature type="transmembrane region" description="Helical" evidence="1">
    <location>
        <begin position="167"/>
        <end position="190"/>
    </location>
</feature>
<keyword evidence="1" id="KW-1133">Transmembrane helix</keyword>
<proteinExistence type="predicted"/>
<keyword evidence="3" id="KW-1185">Reference proteome</keyword>
<feature type="transmembrane region" description="Helical" evidence="1">
    <location>
        <begin position="202"/>
        <end position="219"/>
    </location>
</feature>
<name>A0A5Q2TFN4_9BACI</name>
<evidence type="ECO:0000313" key="2">
    <source>
        <dbReference type="EMBL" id="QGH32962.1"/>
    </source>
</evidence>
<evidence type="ECO:0000256" key="1">
    <source>
        <dbReference type="SAM" id="Phobius"/>
    </source>
</evidence>
<keyword evidence="1" id="KW-0812">Transmembrane</keyword>
<keyword evidence="1" id="KW-0472">Membrane</keyword>
<dbReference type="RefSeq" id="WP_100362218.1">
    <property type="nucleotide sequence ID" value="NZ_CP045915.1"/>
</dbReference>
<dbReference type="Pfam" id="PF06570">
    <property type="entry name" value="DUF1129"/>
    <property type="match status" value="1"/>
</dbReference>
<dbReference type="AlphaFoldDB" id="A0A5Q2TFN4"/>
<feature type="transmembrane region" description="Helical" evidence="1">
    <location>
        <begin position="89"/>
        <end position="117"/>
    </location>
</feature>
<gene>
    <name evidence="2" type="ORF">GI584_02360</name>
</gene>
<feature type="transmembrane region" description="Helical" evidence="1">
    <location>
        <begin position="129"/>
        <end position="155"/>
    </location>
</feature>
<dbReference type="Gene3D" id="1.10.1900.10">
    <property type="entry name" value="c-terminal domain of poly(a) binding protein"/>
    <property type="match status" value="1"/>
</dbReference>
<dbReference type="EMBL" id="CP045915">
    <property type="protein sequence ID" value="QGH32962.1"/>
    <property type="molecule type" value="Genomic_DNA"/>
</dbReference>
<dbReference type="KEGG" id="grc:GI584_02360"/>
<dbReference type="PANTHER" id="PTHR41307:SF1">
    <property type="entry name" value="MEMBRANE PROTEIN"/>
    <property type="match status" value="1"/>
</dbReference>
<sequence length="223" mass="25632">MQGLIAENNEKRKLLNKENKKIYEDMLMYVRLSYNKSEAETEEVLMELLDHLLILQHEGREASELFGTDPKKYADEIVGELPQTITKKVLMLFFMGVFYFLGVAAFINGLVSTILYFGFGQLESIKTYYIGSLSINTLLSLGIAFLVVYSVIRYFRWSCFKNISKIFELLFTGVIFGALPFGIFLALFYFMPPFGPSITIEVYWLIIIGICFYVLGSVFKRKA</sequence>
<accession>A0A5Q2TFN4</accession>
<organism evidence="2 3">
    <name type="scientific">Gracilibacillus salitolerans</name>
    <dbReference type="NCBI Taxonomy" id="2663022"/>
    <lineage>
        <taxon>Bacteria</taxon>
        <taxon>Bacillati</taxon>
        <taxon>Bacillota</taxon>
        <taxon>Bacilli</taxon>
        <taxon>Bacillales</taxon>
        <taxon>Bacillaceae</taxon>
        <taxon>Gracilibacillus</taxon>
    </lineage>
</organism>
<dbReference type="SUPFAM" id="SSF158560">
    <property type="entry name" value="BH3980-like"/>
    <property type="match status" value="1"/>
</dbReference>
<dbReference type="Proteomes" id="UP000339690">
    <property type="component" value="Chromosome"/>
</dbReference>
<dbReference type="PANTHER" id="PTHR41307">
    <property type="entry name" value="MEMBRANE PROTEIN-RELATED"/>
    <property type="match status" value="1"/>
</dbReference>
<dbReference type="InterPro" id="IPR009214">
    <property type="entry name" value="DUF1129"/>
</dbReference>